<accession>A0A7S4CFP7</accession>
<evidence type="ECO:0000256" key="1">
    <source>
        <dbReference type="SAM" id="MobiDB-lite"/>
    </source>
</evidence>
<protein>
    <submittedName>
        <fullName evidence="2">Uncharacterized protein</fullName>
    </submittedName>
</protein>
<feature type="compositionally biased region" description="Basic and acidic residues" evidence="1">
    <location>
        <begin position="85"/>
        <end position="97"/>
    </location>
</feature>
<proteinExistence type="predicted"/>
<evidence type="ECO:0000313" key="2">
    <source>
        <dbReference type="EMBL" id="CAE0795783.1"/>
    </source>
</evidence>
<dbReference type="EMBL" id="HBJA01021669">
    <property type="protein sequence ID" value="CAE0795783.1"/>
    <property type="molecule type" value="Transcribed_RNA"/>
</dbReference>
<reference evidence="2" key="1">
    <citation type="submission" date="2021-01" db="EMBL/GenBank/DDBJ databases">
        <authorList>
            <person name="Corre E."/>
            <person name="Pelletier E."/>
            <person name="Niang G."/>
            <person name="Scheremetjew M."/>
            <person name="Finn R."/>
            <person name="Kale V."/>
            <person name="Holt S."/>
            <person name="Cochrane G."/>
            <person name="Meng A."/>
            <person name="Brown T."/>
            <person name="Cohen L."/>
        </authorList>
    </citation>
    <scope>NUCLEOTIDE SEQUENCE</scope>
    <source>
        <strain evidence="2">CCMP1594</strain>
    </source>
</reference>
<gene>
    <name evidence="2" type="ORF">EGYM00163_LOCUS6902</name>
</gene>
<name>A0A7S4CFP7_9EUGL</name>
<dbReference type="AlphaFoldDB" id="A0A7S4CFP7"/>
<sequence>MRFDFRQHGRIQEIGKKSVRGMLPTPAAGAVRHGRLVDVYLPPFARQNPHQRPSLTPHCHQNMTCKAGEAVRSVFWRIGGLDLKRPRSQREPDEHRNFTVATGTSPPLPKGNCTITTHDNELHPPHTATQPSTAH</sequence>
<feature type="region of interest" description="Disordered" evidence="1">
    <location>
        <begin position="85"/>
        <end position="135"/>
    </location>
</feature>
<organism evidence="2">
    <name type="scientific">Eutreptiella gymnastica</name>
    <dbReference type="NCBI Taxonomy" id="73025"/>
    <lineage>
        <taxon>Eukaryota</taxon>
        <taxon>Discoba</taxon>
        <taxon>Euglenozoa</taxon>
        <taxon>Euglenida</taxon>
        <taxon>Spirocuta</taxon>
        <taxon>Euglenophyceae</taxon>
        <taxon>Eutreptiales</taxon>
        <taxon>Eutreptiaceae</taxon>
        <taxon>Eutreptiella</taxon>
    </lineage>
</organism>